<feature type="region of interest" description="Disordered" evidence="1">
    <location>
        <begin position="129"/>
        <end position="165"/>
    </location>
</feature>
<name>A0A0B4FTK7_METAF</name>
<protein>
    <submittedName>
        <fullName evidence="2">Uncharacterized protein</fullName>
    </submittedName>
</protein>
<proteinExistence type="predicted"/>
<reference evidence="2 3" key="1">
    <citation type="journal article" date="2014" name="Proc. Natl. Acad. Sci. U.S.A.">
        <title>Trajectory and genomic determinants of fungal-pathogen speciation and host adaptation.</title>
        <authorList>
            <person name="Hu X."/>
            <person name="Xiao G."/>
            <person name="Zheng P."/>
            <person name="Shang Y."/>
            <person name="Su Y."/>
            <person name="Zhang X."/>
            <person name="Liu X."/>
            <person name="Zhan S."/>
            <person name="St Leger R.J."/>
            <person name="Wang C."/>
        </authorList>
    </citation>
    <scope>NUCLEOTIDE SEQUENCE [LARGE SCALE GENOMIC DNA]</scope>
    <source>
        <strain evidence="2 3">ARSEF 549</strain>
    </source>
</reference>
<feature type="non-terminal residue" evidence="2">
    <location>
        <position position="1"/>
    </location>
</feature>
<dbReference type="EMBL" id="AZNF01000027">
    <property type="protein sequence ID" value="KID59559.1"/>
    <property type="molecule type" value="Genomic_DNA"/>
</dbReference>
<feature type="compositionally biased region" description="Basic and acidic residues" evidence="1">
    <location>
        <begin position="148"/>
        <end position="158"/>
    </location>
</feature>
<dbReference type="Proteomes" id="UP000031186">
    <property type="component" value="Unassembled WGS sequence"/>
</dbReference>
<comment type="caution">
    <text evidence="2">The sequence shown here is derived from an EMBL/GenBank/DDBJ whole genome shotgun (WGS) entry which is preliminary data.</text>
</comment>
<dbReference type="VEuPathDB" id="FungiDB:MAN_10603"/>
<gene>
    <name evidence="2" type="ORF">MAN_10603</name>
</gene>
<evidence type="ECO:0000256" key="1">
    <source>
        <dbReference type="SAM" id="MobiDB-lite"/>
    </source>
</evidence>
<organism evidence="2 3">
    <name type="scientific">Metarhizium anisopliae (strain ARSEF 549)</name>
    <dbReference type="NCBI Taxonomy" id="3151832"/>
    <lineage>
        <taxon>Eukaryota</taxon>
        <taxon>Fungi</taxon>
        <taxon>Dikarya</taxon>
        <taxon>Ascomycota</taxon>
        <taxon>Pezizomycotina</taxon>
        <taxon>Sordariomycetes</taxon>
        <taxon>Hypocreomycetidae</taxon>
        <taxon>Hypocreales</taxon>
        <taxon>Clavicipitaceae</taxon>
        <taxon>Metarhizium</taxon>
    </lineage>
</organism>
<evidence type="ECO:0000313" key="2">
    <source>
        <dbReference type="EMBL" id="KID59559.1"/>
    </source>
</evidence>
<sequence>MSLQCELTAYLKDFLTQQWTRKQLPRGLEQGWKDYLEDPGANRYPGLKSFLAVRLGTIETASHYENRKPRGWLAKNLQQLSRDEVQEILSNLEQTVPHPTVAKVLDRIMATFPPGIHGITLERPAHVEHPPILQGQSTTVTTPGNTSEARDRDSRDSPHASSDVDLATNIRYQQPALAVTAGQKFDNGCPKGLTMVFPPYICSAIRKIGSADGTKAAVTMIFPYQQDGSIHCLCSLSIIPSKLVIIAKEVMDVILDIEGGMLYVVSEKGWKVLPCPSMTLQGAPKGGIRFLGDRVSDAIETSPQRKDELNRSIIHTSSVTLNISHNPDDDGQLNLNFGLEAGLNIRALLYPDK</sequence>
<accession>A0A0B4FTK7</accession>
<feature type="compositionally biased region" description="Polar residues" evidence="1">
    <location>
        <begin position="134"/>
        <end position="147"/>
    </location>
</feature>
<keyword evidence="3" id="KW-1185">Reference proteome</keyword>
<evidence type="ECO:0000313" key="3">
    <source>
        <dbReference type="Proteomes" id="UP000031186"/>
    </source>
</evidence>
<dbReference type="HOGENOM" id="CLU_953421_0_0_1"/>
<dbReference type="AlphaFoldDB" id="A0A0B4FTK7"/>